<organism evidence="2 3">
    <name type="scientific">Pseudomonas juntendi</name>
    <dbReference type="NCBI Taxonomy" id="2666183"/>
    <lineage>
        <taxon>Bacteria</taxon>
        <taxon>Pseudomonadati</taxon>
        <taxon>Pseudomonadota</taxon>
        <taxon>Gammaproteobacteria</taxon>
        <taxon>Pseudomonadales</taxon>
        <taxon>Pseudomonadaceae</taxon>
        <taxon>Pseudomonas</taxon>
    </lineage>
</organism>
<evidence type="ECO:0000313" key="2">
    <source>
        <dbReference type="EMBL" id="WEA20217.1"/>
    </source>
</evidence>
<sequence>MDANTETFVGVYLKRVEPYDQALEAFLKSLDEHPGASLDNLPEHLQERLRALQALRQETRANLDVLALTYEKQATLIREQIQLYTRMAEPKYLRFDPQATASFARGQWWEQLLQTDLQQFRRLLDMNDYEVLKTQSRRLVQLPFGQEQAELYLDFSKHIEAALAVHRRILSVSQRLDHNLAEAMQDGQIQFPGKRKKLDGIISTRQYSTLITRAQIISDLHQLVVRRDRLSADDFESTLLAQQTLRGKHFHEALLSHDSLAAAGLTPEQQKAPLESALREYKLALSNAQYLLSRNMPAVDSSQLEAYIVELNILISLGEDDMANLGAATDRQDAVPEQPLTHRARKQLKPNDFLDVYDIYRLQPRQKLWEAHFHYTTATANARRFAKGHLKFPEAMGRDERLQRAQASAERCQVYRGDLRLDQIEDLIPFPAS</sequence>
<gene>
    <name evidence="2" type="ORF">PWA60_23670</name>
</gene>
<dbReference type="EMBL" id="CP118677">
    <property type="protein sequence ID" value="WEA20217.1"/>
    <property type="molecule type" value="Genomic_DNA"/>
</dbReference>
<dbReference type="AlphaFoldDB" id="A0AAJ5S4W8"/>
<dbReference type="Proteomes" id="UP001217631">
    <property type="component" value="Chromosome"/>
</dbReference>
<keyword evidence="1" id="KW-0802">TPR repeat</keyword>
<dbReference type="InterPro" id="IPR019734">
    <property type="entry name" value="TPR_rpt"/>
</dbReference>
<reference evidence="2" key="1">
    <citation type="submission" date="2023-02" db="EMBL/GenBank/DDBJ databases">
        <title>tmexCD-toprJ-like cluster.</title>
        <authorList>
            <person name="Gao X."/>
            <person name="Wang C."/>
            <person name="Liu J."/>
        </authorList>
    </citation>
    <scope>NUCLEOTIDE SEQUENCE</scope>
    <source>
        <strain evidence="2">GDW21C697WI</strain>
    </source>
</reference>
<accession>A0AAJ5S4W8</accession>
<dbReference type="RefSeq" id="WP_225624726.1">
    <property type="nucleotide sequence ID" value="NZ_CP118677.1"/>
</dbReference>
<protein>
    <submittedName>
        <fullName evidence="2">Uncharacterized protein</fullName>
    </submittedName>
</protein>
<dbReference type="PROSITE" id="PS50005">
    <property type="entry name" value="TPR"/>
    <property type="match status" value="1"/>
</dbReference>
<proteinExistence type="predicted"/>
<name>A0AAJ5S4W8_9PSED</name>
<evidence type="ECO:0000313" key="3">
    <source>
        <dbReference type="Proteomes" id="UP001217631"/>
    </source>
</evidence>
<feature type="repeat" description="TPR" evidence="1">
    <location>
        <begin position="3"/>
        <end position="36"/>
    </location>
</feature>
<evidence type="ECO:0000256" key="1">
    <source>
        <dbReference type="PROSITE-ProRule" id="PRU00339"/>
    </source>
</evidence>